<dbReference type="EMBL" id="JBHLUU010000108">
    <property type="protein sequence ID" value="MFC0476662.1"/>
    <property type="molecule type" value="Genomic_DNA"/>
</dbReference>
<protein>
    <submittedName>
        <fullName evidence="1">Uncharacterized protein</fullName>
    </submittedName>
</protein>
<evidence type="ECO:0000313" key="1">
    <source>
        <dbReference type="EMBL" id="MFC0476662.1"/>
    </source>
</evidence>
<organism evidence="1 2">
    <name type="scientific">Robertmurraya beringensis</name>
    <dbReference type="NCBI Taxonomy" id="641660"/>
    <lineage>
        <taxon>Bacteria</taxon>
        <taxon>Bacillati</taxon>
        <taxon>Bacillota</taxon>
        <taxon>Bacilli</taxon>
        <taxon>Bacillales</taxon>
        <taxon>Bacillaceae</taxon>
        <taxon>Robertmurraya</taxon>
    </lineage>
</organism>
<sequence length="153" mass="18036">MASNMYAIKCPCCGRSAFEDYYYKTHEQHTFCMRCGYYYNKVIEKYTKENIEYKEETSEGHGMCILVNKDGSRENVILNCSLTDAQLEELKSKIMDKNVNQDKSYLVSHENGEFSILFGNPPENFYLSFEEYREKMFAKYGVPDYDFMVPIEE</sequence>
<gene>
    <name evidence="1" type="ORF">ACFFHF_15765</name>
</gene>
<comment type="caution">
    <text evidence="1">The sequence shown here is derived from an EMBL/GenBank/DDBJ whole genome shotgun (WGS) entry which is preliminary data.</text>
</comment>
<dbReference type="RefSeq" id="WP_160547720.1">
    <property type="nucleotide sequence ID" value="NZ_JBHLUU010000108.1"/>
</dbReference>
<dbReference type="Proteomes" id="UP001589738">
    <property type="component" value="Unassembled WGS sequence"/>
</dbReference>
<accession>A0ABV6KTK0</accession>
<reference evidence="1 2" key="1">
    <citation type="submission" date="2024-09" db="EMBL/GenBank/DDBJ databases">
        <authorList>
            <person name="Sun Q."/>
            <person name="Mori K."/>
        </authorList>
    </citation>
    <scope>NUCLEOTIDE SEQUENCE [LARGE SCALE GENOMIC DNA]</scope>
    <source>
        <strain evidence="1 2">CGMCC 1.9126</strain>
    </source>
</reference>
<name>A0ABV6KTK0_9BACI</name>
<keyword evidence="2" id="KW-1185">Reference proteome</keyword>
<evidence type="ECO:0000313" key="2">
    <source>
        <dbReference type="Proteomes" id="UP001589738"/>
    </source>
</evidence>
<proteinExistence type="predicted"/>